<proteinExistence type="predicted"/>
<name>A0A2S6HTB3_9FIRM</name>
<evidence type="ECO:0000259" key="6">
    <source>
        <dbReference type="PROSITE" id="PS51350"/>
    </source>
</evidence>
<gene>
    <name evidence="7" type="ORF">BXY41_105215</name>
</gene>
<dbReference type="Gene3D" id="3.30.1340.10">
    <property type="entry name" value="HPr-like"/>
    <property type="match status" value="1"/>
</dbReference>
<dbReference type="GO" id="GO:0009401">
    <property type="term" value="P:phosphoenolpyruvate-dependent sugar phosphotransferase system"/>
    <property type="evidence" value="ECO:0007669"/>
    <property type="project" value="UniProtKB-KW"/>
</dbReference>
<evidence type="ECO:0000256" key="1">
    <source>
        <dbReference type="ARBA" id="ARBA00003681"/>
    </source>
</evidence>
<keyword evidence="4" id="KW-0963">Cytoplasm</keyword>
<accession>A0A2S6HTB3</accession>
<dbReference type="InterPro" id="IPR001020">
    <property type="entry name" value="PTS_HPr_His_P_site"/>
</dbReference>
<dbReference type="PANTHER" id="PTHR33705">
    <property type="entry name" value="PHOSPHOCARRIER PROTEIN HPR"/>
    <property type="match status" value="1"/>
</dbReference>
<comment type="subcellular location">
    <subcellularLocation>
        <location evidence="2">Cytoplasm</location>
    </subcellularLocation>
</comment>
<dbReference type="NCBIfam" id="TIGR01003">
    <property type="entry name" value="PTS_HPr_family"/>
    <property type="match status" value="1"/>
</dbReference>
<keyword evidence="5" id="KW-0598">Phosphotransferase system</keyword>
<evidence type="ECO:0000256" key="5">
    <source>
        <dbReference type="ARBA" id="ARBA00022683"/>
    </source>
</evidence>
<reference evidence="7 8" key="1">
    <citation type="submission" date="2018-02" db="EMBL/GenBank/DDBJ databases">
        <title>Genomic Encyclopedia of Archaeal and Bacterial Type Strains, Phase II (KMG-II): from individual species to whole genera.</title>
        <authorList>
            <person name="Goeker M."/>
        </authorList>
    </citation>
    <scope>NUCLEOTIDE SEQUENCE [LARGE SCALE GENOMIC DNA]</scope>
    <source>
        <strain evidence="7 8">DSM 3808</strain>
    </source>
</reference>
<dbReference type="Proteomes" id="UP000237749">
    <property type="component" value="Unassembled WGS sequence"/>
</dbReference>
<organism evidence="7 8">
    <name type="scientific">Lacrimispora xylanisolvens</name>
    <dbReference type="NCBI Taxonomy" id="384636"/>
    <lineage>
        <taxon>Bacteria</taxon>
        <taxon>Bacillati</taxon>
        <taxon>Bacillota</taxon>
        <taxon>Clostridia</taxon>
        <taxon>Lachnospirales</taxon>
        <taxon>Lachnospiraceae</taxon>
        <taxon>Lacrimispora</taxon>
    </lineage>
</organism>
<comment type="function">
    <text evidence="1">General (non sugar-specific) component of the phosphoenolpyruvate-dependent sugar phosphotransferase system (sugar PTS). This major carbohydrate active-transport system catalyzes the phosphorylation of incoming sugar substrates concomitantly with their translocation across the cell membrane. The phosphoryl group from phosphoenolpyruvate (PEP) is transferred to the phosphoryl carrier protein HPr by enzyme I. Phospho-HPr then transfers it to the PTS EIIA domain.</text>
</comment>
<evidence type="ECO:0000313" key="8">
    <source>
        <dbReference type="Proteomes" id="UP000237749"/>
    </source>
</evidence>
<dbReference type="RefSeq" id="WP_104436980.1">
    <property type="nucleotide sequence ID" value="NZ_PTJA01000005.1"/>
</dbReference>
<dbReference type="PANTHER" id="PTHR33705:SF2">
    <property type="entry name" value="PHOSPHOCARRIER PROTEIN NPR"/>
    <property type="match status" value="1"/>
</dbReference>
<protein>
    <recommendedName>
        <fullName evidence="3">Phosphocarrier protein HPr</fullName>
    </recommendedName>
</protein>
<feature type="domain" description="HPr" evidence="6">
    <location>
        <begin position="1"/>
        <end position="90"/>
    </location>
</feature>
<dbReference type="PRINTS" id="PR00107">
    <property type="entry name" value="PHOSPHOCPHPR"/>
</dbReference>
<keyword evidence="8" id="KW-1185">Reference proteome</keyword>
<dbReference type="PROSITE" id="PS00369">
    <property type="entry name" value="PTS_HPR_HIS"/>
    <property type="match status" value="1"/>
</dbReference>
<dbReference type="Pfam" id="PF00381">
    <property type="entry name" value="PTS-HPr"/>
    <property type="match status" value="1"/>
</dbReference>
<dbReference type="InterPro" id="IPR050399">
    <property type="entry name" value="HPr"/>
</dbReference>
<dbReference type="OrthoDB" id="9809047at2"/>
<dbReference type="EMBL" id="PTJA01000005">
    <property type="protein sequence ID" value="PPK80996.1"/>
    <property type="molecule type" value="Genomic_DNA"/>
</dbReference>
<dbReference type="GO" id="GO:0005737">
    <property type="term" value="C:cytoplasm"/>
    <property type="evidence" value="ECO:0007669"/>
    <property type="project" value="UniProtKB-SubCell"/>
</dbReference>
<evidence type="ECO:0000256" key="4">
    <source>
        <dbReference type="ARBA" id="ARBA00022490"/>
    </source>
</evidence>
<sequence>MEIVIVTVPNPYGLHARPASLLSKLAMGFISEIIVYKNEDLTRKYNAKNVLSLMDMNAIKGDKLKFEAQGEDEKEAILSIATFAESGFGE</sequence>
<comment type="caution">
    <text evidence="7">The sequence shown here is derived from an EMBL/GenBank/DDBJ whole genome shotgun (WGS) entry which is preliminary data.</text>
</comment>
<dbReference type="PROSITE" id="PS51350">
    <property type="entry name" value="PTS_HPR_DOM"/>
    <property type="match status" value="1"/>
</dbReference>
<evidence type="ECO:0000313" key="7">
    <source>
        <dbReference type="EMBL" id="PPK80996.1"/>
    </source>
</evidence>
<dbReference type="SUPFAM" id="SSF55594">
    <property type="entry name" value="HPr-like"/>
    <property type="match status" value="1"/>
</dbReference>
<dbReference type="InterPro" id="IPR035895">
    <property type="entry name" value="HPr-like_sf"/>
</dbReference>
<evidence type="ECO:0000256" key="2">
    <source>
        <dbReference type="ARBA" id="ARBA00004496"/>
    </source>
</evidence>
<evidence type="ECO:0000256" key="3">
    <source>
        <dbReference type="ARBA" id="ARBA00020422"/>
    </source>
</evidence>
<dbReference type="CDD" id="cd00367">
    <property type="entry name" value="PTS-HPr_like"/>
    <property type="match status" value="1"/>
</dbReference>
<dbReference type="InterPro" id="IPR000032">
    <property type="entry name" value="HPr-like"/>
</dbReference>
<dbReference type="AlphaFoldDB" id="A0A2S6HTB3"/>